<proteinExistence type="inferred from homology"/>
<dbReference type="InterPro" id="IPR022775">
    <property type="entry name" value="AP_mu_sigma_su"/>
</dbReference>
<keyword evidence="6" id="KW-0732">Signal</keyword>
<organism evidence="8 9">
    <name type="scientific">Thelohanellus kitauei</name>
    <name type="common">Myxosporean</name>
    <dbReference type="NCBI Taxonomy" id="669202"/>
    <lineage>
        <taxon>Eukaryota</taxon>
        <taxon>Metazoa</taxon>
        <taxon>Cnidaria</taxon>
        <taxon>Myxozoa</taxon>
        <taxon>Myxosporea</taxon>
        <taxon>Bivalvulida</taxon>
        <taxon>Platysporina</taxon>
        <taxon>Myxobolidae</taxon>
        <taxon>Thelohanellus</taxon>
    </lineage>
</organism>
<dbReference type="GO" id="GO:0030131">
    <property type="term" value="C:clathrin adaptor complex"/>
    <property type="evidence" value="ECO:0007669"/>
    <property type="project" value="UniProtKB-UniRule"/>
</dbReference>
<evidence type="ECO:0000256" key="4">
    <source>
        <dbReference type="ARBA" id="ARBA00023136"/>
    </source>
</evidence>
<comment type="subcellular location">
    <subcellularLocation>
        <location evidence="1">Endomembrane system</location>
    </subcellularLocation>
</comment>
<dbReference type="SUPFAM" id="SSF49447">
    <property type="entry name" value="Second domain of Mu2 adaptin subunit (ap50) of ap2 adaptor"/>
    <property type="match status" value="1"/>
</dbReference>
<keyword evidence="2 5" id="KW-0813">Transport</keyword>
<gene>
    <name evidence="8" type="ORF">RF11_06813</name>
</gene>
<dbReference type="OrthoDB" id="6016823at2759"/>
<feature type="domain" description="MHD" evidence="7">
    <location>
        <begin position="184"/>
        <end position="322"/>
    </location>
</feature>
<dbReference type="PRINTS" id="PR00314">
    <property type="entry name" value="CLATHRINADPT"/>
</dbReference>
<dbReference type="EMBL" id="JWZT01002870">
    <property type="protein sequence ID" value="KII68366.1"/>
    <property type="molecule type" value="Genomic_DNA"/>
</dbReference>
<dbReference type="AlphaFoldDB" id="A0A0C2MMA8"/>
<feature type="signal peptide" evidence="6">
    <location>
        <begin position="1"/>
        <end position="17"/>
    </location>
</feature>
<dbReference type="GO" id="GO:0016192">
    <property type="term" value="P:vesicle-mediated transport"/>
    <property type="evidence" value="ECO:0007669"/>
    <property type="project" value="InterPro"/>
</dbReference>
<evidence type="ECO:0000313" key="9">
    <source>
        <dbReference type="Proteomes" id="UP000031668"/>
    </source>
</evidence>
<keyword evidence="4" id="KW-0472">Membrane</keyword>
<dbReference type="SUPFAM" id="SSF64356">
    <property type="entry name" value="SNARE-like"/>
    <property type="match status" value="1"/>
</dbReference>
<keyword evidence="9" id="KW-1185">Reference proteome</keyword>
<dbReference type="GO" id="GO:0012505">
    <property type="term" value="C:endomembrane system"/>
    <property type="evidence" value="ECO:0007669"/>
    <property type="project" value="UniProtKB-SubCell"/>
</dbReference>
<protein>
    <submittedName>
        <fullName evidence="8">AP-3 complex subunit mu-1</fullName>
    </submittedName>
</protein>
<evidence type="ECO:0000256" key="3">
    <source>
        <dbReference type="ARBA" id="ARBA00022927"/>
    </source>
</evidence>
<dbReference type="InterPro" id="IPR011012">
    <property type="entry name" value="Longin-like_dom_sf"/>
</dbReference>
<evidence type="ECO:0000313" key="8">
    <source>
        <dbReference type="EMBL" id="KII68366.1"/>
    </source>
</evidence>
<sequence length="322" mass="37128">MSLARQVCLALAQLMDSLILVDLDCEIFYERHWIKDDNFSTKPIIDLMIRENKLPTTFSAGSFAYVNLLENDTYFTAVLSKETSPFYVLEVLNQVREVLESYLGPTSAKSLKSNISQVYMLIDEMFVRGHPLLNWPSLVHQIIKPKSIIDNIIKNISSNHEVVTTNTELTEPVIWRDPSELVDRNDVLLDFVETLNMIINDKNEMVCGEITGRMIANVRYSGVPTMICHFTSCSVFTSASFHPCANVARFNADRVLEFVPPNGVTEIMTYSREINDNYLPFIFTHQINRENDFKLRLTASTKQGVHNRVHQLFYFWLKPLMW</sequence>
<reference evidence="8 9" key="1">
    <citation type="journal article" date="2014" name="Genome Biol. Evol.">
        <title>The genome of the myxosporean Thelohanellus kitauei shows adaptations to nutrient acquisition within its fish host.</title>
        <authorList>
            <person name="Yang Y."/>
            <person name="Xiong J."/>
            <person name="Zhou Z."/>
            <person name="Huo F."/>
            <person name="Miao W."/>
            <person name="Ran C."/>
            <person name="Liu Y."/>
            <person name="Zhang J."/>
            <person name="Feng J."/>
            <person name="Wang M."/>
            <person name="Wang M."/>
            <person name="Wang L."/>
            <person name="Yao B."/>
        </authorList>
    </citation>
    <scope>NUCLEOTIDE SEQUENCE [LARGE SCALE GENOMIC DNA]</scope>
    <source>
        <strain evidence="8">Wuqing</strain>
    </source>
</reference>
<dbReference type="Gene3D" id="3.30.450.60">
    <property type="match status" value="1"/>
</dbReference>
<dbReference type="InterPro" id="IPR036168">
    <property type="entry name" value="AP2_Mu_C_sf"/>
</dbReference>
<dbReference type="PIRSF" id="PIRSF005992">
    <property type="entry name" value="Clathrin_mu"/>
    <property type="match status" value="1"/>
</dbReference>
<evidence type="ECO:0000256" key="2">
    <source>
        <dbReference type="ARBA" id="ARBA00022448"/>
    </source>
</evidence>
<dbReference type="InterPro" id="IPR050431">
    <property type="entry name" value="Adaptor_comp_med_subunit"/>
</dbReference>
<name>A0A0C2MMA8_THEKT</name>
<dbReference type="Proteomes" id="UP000031668">
    <property type="component" value="Unassembled WGS sequence"/>
</dbReference>
<feature type="chain" id="PRO_5002152380" evidence="6">
    <location>
        <begin position="18"/>
        <end position="322"/>
    </location>
</feature>
<dbReference type="Gene3D" id="2.60.40.1170">
    <property type="entry name" value="Mu homology domain, subdomain B"/>
    <property type="match status" value="2"/>
</dbReference>
<accession>A0A0C2MMA8</accession>
<evidence type="ECO:0000256" key="1">
    <source>
        <dbReference type="ARBA" id="ARBA00004308"/>
    </source>
</evidence>
<dbReference type="InterPro" id="IPR028565">
    <property type="entry name" value="MHD"/>
</dbReference>
<comment type="similarity">
    <text evidence="5">Belongs to the adaptor complexes medium subunit family.</text>
</comment>
<dbReference type="PROSITE" id="PS51072">
    <property type="entry name" value="MHD"/>
    <property type="match status" value="1"/>
</dbReference>
<evidence type="ECO:0000256" key="5">
    <source>
        <dbReference type="PIRNR" id="PIRNR005992"/>
    </source>
</evidence>
<dbReference type="PANTHER" id="PTHR10529">
    <property type="entry name" value="AP COMPLEX SUBUNIT MU"/>
    <property type="match status" value="1"/>
</dbReference>
<evidence type="ECO:0000259" key="7">
    <source>
        <dbReference type="PROSITE" id="PS51072"/>
    </source>
</evidence>
<dbReference type="Pfam" id="PF01217">
    <property type="entry name" value="Clat_adaptor_s"/>
    <property type="match status" value="1"/>
</dbReference>
<comment type="caution">
    <text evidence="8">The sequence shown here is derived from an EMBL/GenBank/DDBJ whole genome shotgun (WGS) entry which is preliminary data.</text>
</comment>
<dbReference type="GO" id="GO:0006886">
    <property type="term" value="P:intracellular protein transport"/>
    <property type="evidence" value="ECO:0007669"/>
    <property type="project" value="UniProtKB-UniRule"/>
</dbReference>
<dbReference type="Pfam" id="PF00928">
    <property type="entry name" value="Adap_comp_sub"/>
    <property type="match status" value="1"/>
</dbReference>
<keyword evidence="3 5" id="KW-0653">Protein transport</keyword>
<evidence type="ECO:0000256" key="6">
    <source>
        <dbReference type="SAM" id="SignalP"/>
    </source>
</evidence>
<dbReference type="InterPro" id="IPR001392">
    <property type="entry name" value="Clathrin_mu"/>
</dbReference>